<gene>
    <name evidence="2" type="ORF">B0T23DRAFT_67609</name>
</gene>
<keyword evidence="3" id="KW-1185">Reference proteome</keyword>
<proteinExistence type="predicted"/>
<evidence type="ECO:0008006" key="4">
    <source>
        <dbReference type="Google" id="ProtNLM"/>
    </source>
</evidence>
<feature type="chain" id="PRO_5042472473" description="Secreted protein" evidence="1">
    <location>
        <begin position="20"/>
        <end position="130"/>
    </location>
</feature>
<feature type="signal peptide" evidence="1">
    <location>
        <begin position="1"/>
        <end position="19"/>
    </location>
</feature>
<organism evidence="2 3">
    <name type="scientific">Neurospora hispaniola</name>
    <dbReference type="NCBI Taxonomy" id="588809"/>
    <lineage>
        <taxon>Eukaryota</taxon>
        <taxon>Fungi</taxon>
        <taxon>Dikarya</taxon>
        <taxon>Ascomycota</taxon>
        <taxon>Pezizomycotina</taxon>
        <taxon>Sordariomycetes</taxon>
        <taxon>Sordariomycetidae</taxon>
        <taxon>Sordariales</taxon>
        <taxon>Sordariaceae</taxon>
        <taxon>Neurospora</taxon>
    </lineage>
</organism>
<dbReference type="Proteomes" id="UP001285908">
    <property type="component" value="Unassembled WGS sequence"/>
</dbReference>
<evidence type="ECO:0000256" key="1">
    <source>
        <dbReference type="SAM" id="SignalP"/>
    </source>
</evidence>
<reference evidence="2 3" key="1">
    <citation type="journal article" date="2023" name="Mol. Phylogenet. Evol.">
        <title>Genome-scale phylogeny and comparative genomics of the fungal order Sordariales.</title>
        <authorList>
            <person name="Hensen N."/>
            <person name="Bonometti L."/>
            <person name="Westerberg I."/>
            <person name="Brannstrom I.O."/>
            <person name="Guillou S."/>
            <person name="Cros-Aarteil S."/>
            <person name="Calhoun S."/>
            <person name="Haridas S."/>
            <person name="Kuo A."/>
            <person name="Mondo S."/>
            <person name="Pangilinan J."/>
            <person name="Riley R."/>
            <person name="LaButti K."/>
            <person name="Andreopoulos B."/>
            <person name="Lipzen A."/>
            <person name="Chen C."/>
            <person name="Yan M."/>
            <person name="Daum C."/>
            <person name="Ng V."/>
            <person name="Clum A."/>
            <person name="Steindorff A."/>
            <person name="Ohm R.A."/>
            <person name="Martin F."/>
            <person name="Silar P."/>
            <person name="Natvig D.O."/>
            <person name="Lalanne C."/>
            <person name="Gautier V."/>
            <person name="Ament-Velasquez S.L."/>
            <person name="Kruys A."/>
            <person name="Hutchinson M.I."/>
            <person name="Powell A.J."/>
            <person name="Barry K."/>
            <person name="Miller A.N."/>
            <person name="Grigoriev I.V."/>
            <person name="Debuchy R."/>
            <person name="Gladieux P."/>
            <person name="Hiltunen Thoren M."/>
            <person name="Johannesson H."/>
        </authorList>
    </citation>
    <scope>NUCLEOTIDE SEQUENCE [LARGE SCALE GENOMIC DNA]</scope>
    <source>
        <strain evidence="2 3">FGSC 10403</strain>
    </source>
</reference>
<evidence type="ECO:0000313" key="3">
    <source>
        <dbReference type="Proteomes" id="UP001285908"/>
    </source>
</evidence>
<dbReference type="RefSeq" id="XP_062695125.1">
    <property type="nucleotide sequence ID" value="XM_062841632.1"/>
</dbReference>
<comment type="caution">
    <text evidence="2">The sequence shown here is derived from an EMBL/GenBank/DDBJ whole genome shotgun (WGS) entry which is preliminary data.</text>
</comment>
<sequence length="130" mass="14521">MRCVTSFSCSVICISLPWALKDVLSPRQCCDDLRRTVQATSHWMCLASTKTTIATGQYYPAGSLMSVSRDSIRDIISYALGGKNRPVTYRGTRCVAANSVSRQSQWSPQNEHHWSISTYELPLSFKAKPV</sequence>
<dbReference type="EMBL" id="JAULSX010000002">
    <property type="protein sequence ID" value="KAK3496861.1"/>
    <property type="molecule type" value="Genomic_DNA"/>
</dbReference>
<evidence type="ECO:0000313" key="2">
    <source>
        <dbReference type="EMBL" id="KAK3496861.1"/>
    </source>
</evidence>
<keyword evidence="1" id="KW-0732">Signal</keyword>
<dbReference type="AlphaFoldDB" id="A0AAJ0IBW7"/>
<protein>
    <recommendedName>
        <fullName evidence="4">Secreted protein</fullName>
    </recommendedName>
</protein>
<dbReference type="GeneID" id="87879254"/>
<name>A0AAJ0IBW7_9PEZI</name>
<accession>A0AAJ0IBW7</accession>